<dbReference type="RefSeq" id="WP_147190432.1">
    <property type="nucleotide sequence ID" value="NZ_CP042435.1"/>
</dbReference>
<keyword evidence="3 4" id="KW-0408">Iron</keyword>
<dbReference type="SUPFAM" id="SSF46626">
    <property type="entry name" value="Cytochrome c"/>
    <property type="match status" value="1"/>
</dbReference>
<keyword evidence="8" id="KW-1185">Reference proteome</keyword>
<dbReference type="InterPro" id="IPR001611">
    <property type="entry name" value="Leu-rich_rpt"/>
</dbReference>
<dbReference type="PANTHER" id="PTHR35889">
    <property type="entry name" value="CYCLOINULO-OLIGOSACCHARIDE FRUCTANOTRANSFERASE-RELATED"/>
    <property type="match status" value="1"/>
</dbReference>
<feature type="domain" description="Cytochrome c" evidence="6">
    <location>
        <begin position="165"/>
        <end position="257"/>
    </location>
</feature>
<dbReference type="Gene3D" id="3.80.10.10">
    <property type="entry name" value="Ribonuclease Inhibitor"/>
    <property type="match status" value="1"/>
</dbReference>
<feature type="transmembrane region" description="Helical" evidence="5">
    <location>
        <begin position="12"/>
        <end position="33"/>
    </location>
</feature>
<dbReference type="GO" id="GO:0020037">
    <property type="term" value="F:heme binding"/>
    <property type="evidence" value="ECO:0007669"/>
    <property type="project" value="InterPro"/>
</dbReference>
<dbReference type="InterPro" id="IPR036909">
    <property type="entry name" value="Cyt_c-like_dom_sf"/>
</dbReference>
<evidence type="ECO:0000313" key="8">
    <source>
        <dbReference type="Proteomes" id="UP000321533"/>
    </source>
</evidence>
<dbReference type="GO" id="GO:0046872">
    <property type="term" value="F:metal ion binding"/>
    <property type="evidence" value="ECO:0007669"/>
    <property type="project" value="UniProtKB-KW"/>
</dbReference>
<evidence type="ECO:0000256" key="3">
    <source>
        <dbReference type="ARBA" id="ARBA00023004"/>
    </source>
</evidence>
<dbReference type="InterPro" id="IPR019251">
    <property type="entry name" value="DUF2231_TM"/>
</dbReference>
<dbReference type="AlphaFoldDB" id="A0A5B8VBP5"/>
<dbReference type="PROSITE" id="PS51007">
    <property type="entry name" value="CYTC"/>
    <property type="match status" value="1"/>
</dbReference>
<dbReference type="SUPFAM" id="SSF52047">
    <property type="entry name" value="RNI-like"/>
    <property type="match status" value="1"/>
</dbReference>
<keyword evidence="5" id="KW-0812">Transmembrane</keyword>
<evidence type="ECO:0000256" key="5">
    <source>
        <dbReference type="SAM" id="Phobius"/>
    </source>
</evidence>
<evidence type="ECO:0000256" key="1">
    <source>
        <dbReference type="ARBA" id="ARBA00022617"/>
    </source>
</evidence>
<keyword evidence="5" id="KW-0472">Membrane</keyword>
<keyword evidence="5" id="KW-1133">Transmembrane helix</keyword>
<feature type="transmembrane region" description="Helical" evidence="5">
    <location>
        <begin position="80"/>
        <end position="97"/>
    </location>
</feature>
<dbReference type="InterPro" id="IPR009056">
    <property type="entry name" value="Cyt_c-like_dom"/>
</dbReference>
<sequence length="472" mass="52204">MLLSITEFLGHFHPLLVHLPIGILLIGLLLQFLARKKKYYMLQHAVPIVLLTGAITGLFSSVTGYLLSISDDYDKTLVSWHMWMGISTTLVALVLYAKEKNDQFKVNKTFLSVGLFILIMITGHLGGSLTHGSDYLSKPLKNIFSDDTVSAASIRPIANVQQAQVYTDVIKPIFETNCYSCHGANKQKGGLRMDDSLKLMKGGKDGVVIKPGNADASEMLKRLMLPTDNDDHMPPKEKSQPSESQIALLHWWIANGAAMDKKVNQLPQDSTIKPKLLALQNVSSEIKQASDLPTTPVDPVDANIVKQLKDRNILVLPVSLNSNYVAVNFINDTMIDSNDLLLITQLSKQLVSLKLSSTNITDEGLKTIAKCTNLIKLFLDDTPITDNGLQNLTTITNLRYLNLVNTKVTAKGIMQLKTMPKLASIYLYKTSITKSDWATLQQAFSKTRLDSGGYIVPTLVTDTTLVKVKKEY</sequence>
<keyword evidence="1 4" id="KW-0349">Heme</keyword>
<dbReference type="OrthoDB" id="713772at2"/>
<feature type="transmembrane region" description="Helical" evidence="5">
    <location>
        <begin position="45"/>
        <end position="68"/>
    </location>
</feature>
<dbReference type="Pfam" id="PF07635">
    <property type="entry name" value="PSCyt1"/>
    <property type="match status" value="1"/>
</dbReference>
<proteinExistence type="predicted"/>
<gene>
    <name evidence="7" type="ORF">FRZ67_14380</name>
</gene>
<dbReference type="InterPro" id="IPR032675">
    <property type="entry name" value="LRR_dom_sf"/>
</dbReference>
<evidence type="ECO:0000313" key="7">
    <source>
        <dbReference type="EMBL" id="QEC68433.1"/>
    </source>
</evidence>
<accession>A0A5B8VBP5</accession>
<dbReference type="KEGG" id="pgin:FRZ67_14380"/>
<dbReference type="GO" id="GO:0009055">
    <property type="term" value="F:electron transfer activity"/>
    <property type="evidence" value="ECO:0007669"/>
    <property type="project" value="InterPro"/>
</dbReference>
<feature type="transmembrane region" description="Helical" evidence="5">
    <location>
        <begin position="109"/>
        <end position="129"/>
    </location>
</feature>
<dbReference type="EMBL" id="CP042435">
    <property type="protein sequence ID" value="QEC68433.1"/>
    <property type="molecule type" value="Genomic_DNA"/>
</dbReference>
<protein>
    <recommendedName>
        <fullName evidence="6">Cytochrome c domain-containing protein</fullName>
    </recommendedName>
</protein>
<evidence type="ECO:0000256" key="4">
    <source>
        <dbReference type="PROSITE-ProRule" id="PRU00433"/>
    </source>
</evidence>
<keyword evidence="2 4" id="KW-0479">Metal-binding</keyword>
<organism evidence="7 8">
    <name type="scientific">Panacibacter ginsenosidivorans</name>
    <dbReference type="NCBI Taxonomy" id="1813871"/>
    <lineage>
        <taxon>Bacteria</taxon>
        <taxon>Pseudomonadati</taxon>
        <taxon>Bacteroidota</taxon>
        <taxon>Chitinophagia</taxon>
        <taxon>Chitinophagales</taxon>
        <taxon>Chitinophagaceae</taxon>
        <taxon>Panacibacter</taxon>
    </lineage>
</organism>
<evidence type="ECO:0000259" key="6">
    <source>
        <dbReference type="PROSITE" id="PS51007"/>
    </source>
</evidence>
<name>A0A5B8VBP5_9BACT</name>
<reference evidence="7 8" key="1">
    <citation type="journal article" date="2016" name="Int. J. Syst. Evol. Microbiol.">
        <title>Panacibacter ginsenosidivorans gen. nov., sp. nov., with ginsenoside converting activity isolated from soil of a ginseng field.</title>
        <authorList>
            <person name="Siddiqi M.Z."/>
            <person name="Muhammad Shafi S."/>
            <person name="Choi K.D."/>
            <person name="Im W.T."/>
        </authorList>
    </citation>
    <scope>NUCLEOTIDE SEQUENCE [LARGE SCALE GENOMIC DNA]</scope>
    <source>
        <strain evidence="7 8">Gsoil1550</strain>
    </source>
</reference>
<evidence type="ECO:0000256" key="2">
    <source>
        <dbReference type="ARBA" id="ARBA00022723"/>
    </source>
</evidence>
<dbReference type="Pfam" id="PF13516">
    <property type="entry name" value="LRR_6"/>
    <property type="match status" value="1"/>
</dbReference>
<dbReference type="Pfam" id="PF09990">
    <property type="entry name" value="DUF2231"/>
    <property type="match status" value="1"/>
</dbReference>
<dbReference type="PANTHER" id="PTHR35889:SF3">
    <property type="entry name" value="F-BOX DOMAIN-CONTAINING PROTEIN"/>
    <property type="match status" value="1"/>
</dbReference>
<dbReference type="InterPro" id="IPR011429">
    <property type="entry name" value="Cyt_c_Planctomycete-type"/>
</dbReference>
<dbReference type="Proteomes" id="UP000321533">
    <property type="component" value="Chromosome"/>
</dbReference>